<feature type="compositionally biased region" description="Low complexity" evidence="8">
    <location>
        <begin position="14"/>
        <end position="23"/>
    </location>
</feature>
<evidence type="ECO:0000256" key="8">
    <source>
        <dbReference type="SAM" id="MobiDB-lite"/>
    </source>
</evidence>
<proteinExistence type="inferred from homology"/>
<dbReference type="InterPro" id="IPR027417">
    <property type="entry name" value="P-loop_NTPase"/>
</dbReference>
<evidence type="ECO:0000313" key="11">
    <source>
        <dbReference type="Proteomes" id="UP001595528"/>
    </source>
</evidence>
<sequence length="337" mass="35603">MTERSAKRPDHASAGDGPAAAATGLGDGPGDVAYLAALGHRVRSTRAARGMTRRMLARDSDVSERYLAKLEGGEGNLSISLLRRVAAAMDLPLADLVDERAPPNAELRALQDLLARLPAPDLAEARRLLQERFGPRASGDRGRRIALIGLRGAGKTTLGRLLAHALEVPFLEMRPAIEQSAGLTVDEIFNLGGQSMYRRLEREALADLVARHPAAVIATGGSLVTEPATFDLLRARCVTVWVQAAPEEHMQRVLAQGDVRPMAGNRAAMQDLRQILAARGALYALADAVLDTSGQTIAESLAGLEAIARRAGLAAAGEGEVDRGRTRDLTADGVAAG</sequence>
<keyword evidence="7" id="KW-0479">Metal-binding</keyword>
<feature type="compositionally biased region" description="Basic and acidic residues" evidence="8">
    <location>
        <begin position="1"/>
        <end position="13"/>
    </location>
</feature>
<feature type="region of interest" description="Disordered" evidence="8">
    <location>
        <begin position="1"/>
        <end position="23"/>
    </location>
</feature>
<dbReference type="Gene3D" id="3.40.50.300">
    <property type="entry name" value="P-loop containing nucleotide triphosphate hydrolases"/>
    <property type="match status" value="1"/>
</dbReference>
<dbReference type="EC" id="2.7.1.71" evidence="7"/>
<comment type="catalytic activity">
    <reaction evidence="7">
        <text>shikimate + ATP = 3-phosphoshikimate + ADP + H(+)</text>
        <dbReference type="Rhea" id="RHEA:13121"/>
        <dbReference type="ChEBI" id="CHEBI:15378"/>
        <dbReference type="ChEBI" id="CHEBI:30616"/>
        <dbReference type="ChEBI" id="CHEBI:36208"/>
        <dbReference type="ChEBI" id="CHEBI:145989"/>
        <dbReference type="ChEBI" id="CHEBI:456216"/>
        <dbReference type="EC" id="2.7.1.71"/>
    </reaction>
</comment>
<keyword evidence="7" id="KW-0460">Magnesium</keyword>
<keyword evidence="11" id="KW-1185">Reference proteome</keyword>
<dbReference type="Pfam" id="PF01381">
    <property type="entry name" value="HTH_3"/>
    <property type="match status" value="1"/>
</dbReference>
<dbReference type="PANTHER" id="PTHR21087">
    <property type="entry name" value="SHIKIMATE KINASE"/>
    <property type="match status" value="1"/>
</dbReference>
<comment type="caution">
    <text evidence="10">The sequence shown here is derived from an EMBL/GenBank/DDBJ whole genome shotgun (WGS) entry which is preliminary data.</text>
</comment>
<dbReference type="InterPro" id="IPR000623">
    <property type="entry name" value="Shikimate_kinase/TSH1"/>
</dbReference>
<name>A0ABV7KXS9_9PROT</name>
<evidence type="ECO:0000256" key="6">
    <source>
        <dbReference type="ARBA" id="ARBA00023141"/>
    </source>
</evidence>
<gene>
    <name evidence="7" type="primary">aroK</name>
    <name evidence="10" type="ORF">ACFOGJ_06745</name>
</gene>
<dbReference type="InterPro" id="IPR010982">
    <property type="entry name" value="Lambda_DNA-bd_dom_sf"/>
</dbReference>
<feature type="domain" description="HTH cro/C1-type" evidence="9">
    <location>
        <begin position="42"/>
        <end position="96"/>
    </location>
</feature>
<dbReference type="InterPro" id="IPR031322">
    <property type="entry name" value="Shikimate/glucono_kinase"/>
</dbReference>
<comment type="similarity">
    <text evidence="7">Belongs to the shikimate kinase family.</text>
</comment>
<comment type="pathway">
    <text evidence="7">Metabolic intermediate biosynthesis; chorismate biosynthesis; chorismate from D-erythrose 4-phosphate and phosphoenolpyruvate: step 5/7.</text>
</comment>
<comment type="subcellular location">
    <subcellularLocation>
        <location evidence="7">Cytoplasm</location>
    </subcellularLocation>
</comment>
<dbReference type="CDD" id="cd00464">
    <property type="entry name" value="SK"/>
    <property type="match status" value="1"/>
</dbReference>
<evidence type="ECO:0000256" key="5">
    <source>
        <dbReference type="ARBA" id="ARBA00022840"/>
    </source>
</evidence>
<dbReference type="SUPFAM" id="SSF52540">
    <property type="entry name" value="P-loop containing nucleoside triphosphate hydrolases"/>
    <property type="match status" value="1"/>
</dbReference>
<reference evidence="11" key="1">
    <citation type="journal article" date="2019" name="Int. J. Syst. Evol. Microbiol.">
        <title>The Global Catalogue of Microorganisms (GCM) 10K type strain sequencing project: providing services to taxonomists for standard genome sequencing and annotation.</title>
        <authorList>
            <consortium name="The Broad Institute Genomics Platform"/>
            <consortium name="The Broad Institute Genome Sequencing Center for Infectious Disease"/>
            <person name="Wu L."/>
            <person name="Ma J."/>
        </authorList>
    </citation>
    <scope>NUCLEOTIDE SEQUENCE [LARGE SCALE GENOMIC DNA]</scope>
    <source>
        <strain evidence="11">KCTC 42964</strain>
    </source>
</reference>
<keyword evidence="2 7" id="KW-0808">Transferase</keyword>
<dbReference type="Proteomes" id="UP001595528">
    <property type="component" value="Unassembled WGS sequence"/>
</dbReference>
<keyword evidence="6 7" id="KW-0057">Aromatic amino acid biosynthesis</keyword>
<keyword evidence="3 7" id="KW-0547">Nucleotide-binding</keyword>
<keyword evidence="7" id="KW-0963">Cytoplasm</keyword>
<dbReference type="Pfam" id="PF01202">
    <property type="entry name" value="SKI"/>
    <property type="match status" value="1"/>
</dbReference>
<organism evidence="10 11">
    <name type="scientific">Marinibaculum pumilum</name>
    <dbReference type="NCBI Taxonomy" id="1766165"/>
    <lineage>
        <taxon>Bacteria</taxon>
        <taxon>Pseudomonadati</taxon>
        <taxon>Pseudomonadota</taxon>
        <taxon>Alphaproteobacteria</taxon>
        <taxon>Rhodospirillales</taxon>
        <taxon>Rhodospirillaceae</taxon>
        <taxon>Marinibaculum</taxon>
    </lineage>
</organism>
<evidence type="ECO:0000256" key="1">
    <source>
        <dbReference type="ARBA" id="ARBA00022605"/>
    </source>
</evidence>
<feature type="binding site" evidence="7">
    <location>
        <position position="198"/>
    </location>
    <ligand>
        <name>substrate</name>
    </ligand>
</feature>
<protein>
    <recommendedName>
        <fullName evidence="7">Shikimate kinase</fullName>
        <shortName evidence="7">SK</shortName>
        <ecNumber evidence="7">2.7.1.71</ecNumber>
    </recommendedName>
</protein>
<evidence type="ECO:0000256" key="7">
    <source>
        <dbReference type="HAMAP-Rule" id="MF_00109"/>
    </source>
</evidence>
<dbReference type="PRINTS" id="PR01100">
    <property type="entry name" value="SHIKIMTKNASE"/>
</dbReference>
<comment type="caution">
    <text evidence="7">Lacks conserved residue(s) required for the propagation of feature annotation.</text>
</comment>
<feature type="binding site" evidence="7">
    <location>
        <position position="279"/>
    </location>
    <ligand>
        <name>substrate</name>
    </ligand>
</feature>
<feature type="binding site" evidence="7">
    <location>
        <begin position="152"/>
        <end position="157"/>
    </location>
    <ligand>
        <name>ATP</name>
        <dbReference type="ChEBI" id="CHEBI:30616"/>
    </ligand>
</feature>
<evidence type="ECO:0000256" key="4">
    <source>
        <dbReference type="ARBA" id="ARBA00022777"/>
    </source>
</evidence>
<evidence type="ECO:0000313" key="10">
    <source>
        <dbReference type="EMBL" id="MFC3226919.1"/>
    </source>
</evidence>
<dbReference type="EMBL" id="JBHRTR010000018">
    <property type="protein sequence ID" value="MFC3226919.1"/>
    <property type="molecule type" value="Genomic_DNA"/>
</dbReference>
<comment type="subunit">
    <text evidence="7">Monomer.</text>
</comment>
<dbReference type="Gene3D" id="1.10.260.40">
    <property type="entry name" value="lambda repressor-like DNA-binding domains"/>
    <property type="match status" value="1"/>
</dbReference>
<dbReference type="InterPro" id="IPR001387">
    <property type="entry name" value="Cro/C1-type_HTH"/>
</dbReference>
<keyword evidence="4 7" id="KW-0418">Kinase</keyword>
<dbReference type="RefSeq" id="WP_379899071.1">
    <property type="nucleotide sequence ID" value="NZ_JBHRTR010000018.1"/>
</dbReference>
<feature type="binding site" evidence="7">
    <location>
        <position position="260"/>
    </location>
    <ligand>
        <name>ATP</name>
        <dbReference type="ChEBI" id="CHEBI:30616"/>
    </ligand>
</feature>
<keyword evidence="5 7" id="KW-0067">ATP-binding</keyword>
<dbReference type="PROSITE" id="PS50943">
    <property type="entry name" value="HTH_CROC1"/>
    <property type="match status" value="1"/>
</dbReference>
<keyword evidence="1 7" id="KW-0028">Amino-acid biosynthesis</keyword>
<comment type="cofactor">
    <cofactor evidence="7">
        <name>Mg(2+)</name>
        <dbReference type="ChEBI" id="CHEBI:18420"/>
    </cofactor>
    <text evidence="7">Binds 1 Mg(2+) ion per subunit.</text>
</comment>
<feature type="binding site" evidence="7">
    <location>
        <position position="295"/>
    </location>
    <ligand>
        <name>ATP</name>
        <dbReference type="ChEBI" id="CHEBI:30616"/>
    </ligand>
</feature>
<evidence type="ECO:0000256" key="3">
    <source>
        <dbReference type="ARBA" id="ARBA00022741"/>
    </source>
</evidence>
<evidence type="ECO:0000256" key="2">
    <source>
        <dbReference type="ARBA" id="ARBA00022679"/>
    </source>
</evidence>
<accession>A0ABV7KXS9</accession>
<dbReference type="PANTHER" id="PTHR21087:SF16">
    <property type="entry name" value="SHIKIMATE KINASE 1, CHLOROPLASTIC"/>
    <property type="match status" value="1"/>
</dbReference>
<dbReference type="HAMAP" id="MF_00109">
    <property type="entry name" value="Shikimate_kinase"/>
    <property type="match status" value="1"/>
</dbReference>
<dbReference type="NCBIfam" id="NF006015">
    <property type="entry name" value="PRK08154.1"/>
    <property type="match status" value="1"/>
</dbReference>
<dbReference type="SUPFAM" id="SSF47413">
    <property type="entry name" value="lambda repressor-like DNA-binding domains"/>
    <property type="match status" value="1"/>
</dbReference>
<feature type="binding site" evidence="7">
    <location>
        <position position="156"/>
    </location>
    <ligand>
        <name>Mg(2+)</name>
        <dbReference type="ChEBI" id="CHEBI:18420"/>
    </ligand>
</feature>
<dbReference type="SMART" id="SM00530">
    <property type="entry name" value="HTH_XRE"/>
    <property type="match status" value="1"/>
</dbReference>
<feature type="binding site" evidence="7">
    <location>
        <position position="221"/>
    </location>
    <ligand>
        <name>substrate</name>
    </ligand>
</feature>
<dbReference type="CDD" id="cd00093">
    <property type="entry name" value="HTH_XRE"/>
    <property type="match status" value="1"/>
</dbReference>
<comment type="function">
    <text evidence="7">Catalyzes the specific phosphorylation of the 3-hydroxyl group of shikimic acid using ATP as a cosubstrate.</text>
</comment>
<evidence type="ECO:0000259" key="9">
    <source>
        <dbReference type="PROSITE" id="PS50943"/>
    </source>
</evidence>